<proteinExistence type="predicted"/>
<feature type="domain" description="UspA" evidence="1">
    <location>
        <begin position="1"/>
        <end position="148"/>
    </location>
</feature>
<organism evidence="2 3">
    <name type="scientific">Dyadobacter psychrophilus</name>
    <dbReference type="NCBI Taxonomy" id="651661"/>
    <lineage>
        <taxon>Bacteria</taxon>
        <taxon>Pseudomonadati</taxon>
        <taxon>Bacteroidota</taxon>
        <taxon>Cytophagia</taxon>
        <taxon>Cytophagales</taxon>
        <taxon>Spirosomataceae</taxon>
        <taxon>Dyadobacter</taxon>
    </lineage>
</organism>
<name>A0A1T5B850_9BACT</name>
<reference evidence="3" key="1">
    <citation type="submission" date="2017-02" db="EMBL/GenBank/DDBJ databases">
        <authorList>
            <person name="Varghese N."/>
            <person name="Submissions S."/>
        </authorList>
    </citation>
    <scope>NUCLEOTIDE SEQUENCE [LARGE SCALE GENOMIC DNA]</scope>
    <source>
        <strain evidence="3">DSM 22270</strain>
    </source>
</reference>
<protein>
    <submittedName>
        <fullName evidence="2">Universal stress protein family protein</fullName>
    </submittedName>
</protein>
<dbReference type="RefSeq" id="WP_082212717.1">
    <property type="nucleotide sequence ID" value="NZ_FUZA01000001.1"/>
</dbReference>
<gene>
    <name evidence="2" type="ORF">SAMN05660293_00087</name>
</gene>
<keyword evidence="3" id="KW-1185">Reference proteome</keyword>
<dbReference type="OrthoDB" id="641005at2"/>
<evidence type="ECO:0000313" key="3">
    <source>
        <dbReference type="Proteomes" id="UP000190897"/>
    </source>
</evidence>
<sequence length="278" mass="32130">MKKIIAAIDGLKYAESTVQFAIQIARETQSHLVGVFLEDFSYHSYSIYELAPRLEPWEQQLRKLNEQDLVSRAESVEKFTALCHKADIEFNIHHDRNFALPELLHETVYADLLIIGKNETLSPFPHVPPTGFLRDLLGDIQCPVLVVPEDFELVDKIVLLYDGQPSSMFAIKMFSYLLPFMKMLPVEILTVKPQDENLHVPDNRLMKEFSRRHFHNASYHVLHGAAEQEIVKYLKESERPPLVVLGAYQRSLVSRWFRQSMADVLMEKLDSPLFIAHT</sequence>
<dbReference type="AlphaFoldDB" id="A0A1T5B850"/>
<dbReference type="SUPFAM" id="SSF52402">
    <property type="entry name" value="Adenine nucleotide alpha hydrolases-like"/>
    <property type="match status" value="2"/>
</dbReference>
<dbReference type="EMBL" id="FUZA01000001">
    <property type="protein sequence ID" value="SKB43219.1"/>
    <property type="molecule type" value="Genomic_DNA"/>
</dbReference>
<dbReference type="STRING" id="651661.SAMN05660293_00087"/>
<evidence type="ECO:0000313" key="2">
    <source>
        <dbReference type="EMBL" id="SKB43219.1"/>
    </source>
</evidence>
<evidence type="ECO:0000259" key="1">
    <source>
        <dbReference type="Pfam" id="PF00582"/>
    </source>
</evidence>
<dbReference type="Proteomes" id="UP000190897">
    <property type="component" value="Unassembled WGS sequence"/>
</dbReference>
<dbReference type="CDD" id="cd00293">
    <property type="entry name" value="USP-like"/>
    <property type="match status" value="1"/>
</dbReference>
<dbReference type="InterPro" id="IPR006016">
    <property type="entry name" value="UspA"/>
</dbReference>
<dbReference type="Gene3D" id="3.40.50.12370">
    <property type="match status" value="1"/>
</dbReference>
<accession>A0A1T5B850</accession>
<dbReference type="Pfam" id="PF00582">
    <property type="entry name" value="Usp"/>
    <property type="match status" value="1"/>
</dbReference>